<dbReference type="AlphaFoldDB" id="A0A9P1BR93"/>
<protein>
    <submittedName>
        <fullName evidence="2">Uncharacterized protein</fullName>
    </submittedName>
</protein>
<dbReference type="SUPFAM" id="SSF56784">
    <property type="entry name" value="HAD-like"/>
    <property type="match status" value="1"/>
</dbReference>
<accession>A0A9P1BR93</accession>
<sequence>PKETIFPHRKPSPVIFEEAFVRARNLGWTDGAWWHVGDDLAIDVAAASRLGLRTVYVDRPERVENRFSLTSAEKLAARQAEADSEPDLTVSSLRGLADKIQ</sequence>
<comment type="caution">
    <text evidence="2">The sequence shown here is derived from an EMBL/GenBank/DDBJ whole genome shotgun (WGS) entry which is preliminary data.</text>
</comment>
<dbReference type="PANTHER" id="PTHR43316:SF3">
    <property type="entry name" value="HALOACID DEHALOGENASE, TYPE II (AFU_ORTHOLOGUE AFUA_2G07750)-RELATED"/>
    <property type="match status" value="1"/>
</dbReference>
<dbReference type="InterPro" id="IPR036412">
    <property type="entry name" value="HAD-like_sf"/>
</dbReference>
<dbReference type="Proteomes" id="UP001152797">
    <property type="component" value="Unassembled WGS sequence"/>
</dbReference>
<dbReference type="GO" id="GO:0016787">
    <property type="term" value="F:hydrolase activity"/>
    <property type="evidence" value="ECO:0007669"/>
    <property type="project" value="UniProtKB-KW"/>
</dbReference>
<dbReference type="Gene3D" id="3.40.50.1000">
    <property type="entry name" value="HAD superfamily/HAD-like"/>
    <property type="match status" value="1"/>
</dbReference>
<keyword evidence="1" id="KW-0378">Hydrolase</keyword>
<dbReference type="PANTHER" id="PTHR43316">
    <property type="entry name" value="HYDROLASE, HALOACID DELAHOGENASE-RELATED"/>
    <property type="match status" value="1"/>
</dbReference>
<gene>
    <name evidence="2" type="ORF">C1SCF055_LOCUS5443</name>
</gene>
<evidence type="ECO:0000313" key="2">
    <source>
        <dbReference type="EMBL" id="CAI3977290.1"/>
    </source>
</evidence>
<feature type="non-terminal residue" evidence="2">
    <location>
        <position position="1"/>
    </location>
</feature>
<dbReference type="EMBL" id="CAMXCT010000333">
    <property type="protein sequence ID" value="CAI3977290.1"/>
    <property type="molecule type" value="Genomic_DNA"/>
</dbReference>
<reference evidence="3 4" key="2">
    <citation type="submission" date="2024-05" db="EMBL/GenBank/DDBJ databases">
        <authorList>
            <person name="Chen Y."/>
            <person name="Shah S."/>
            <person name="Dougan E. K."/>
            <person name="Thang M."/>
            <person name="Chan C."/>
        </authorList>
    </citation>
    <scope>NUCLEOTIDE SEQUENCE [LARGE SCALE GENOMIC DNA]</scope>
</reference>
<evidence type="ECO:0000256" key="1">
    <source>
        <dbReference type="ARBA" id="ARBA00022801"/>
    </source>
</evidence>
<dbReference type="InterPro" id="IPR023214">
    <property type="entry name" value="HAD_sf"/>
</dbReference>
<evidence type="ECO:0000313" key="3">
    <source>
        <dbReference type="EMBL" id="CAL4764602.1"/>
    </source>
</evidence>
<dbReference type="EMBL" id="CAMXCT030000333">
    <property type="protein sequence ID" value="CAL4764602.1"/>
    <property type="molecule type" value="Genomic_DNA"/>
</dbReference>
<organism evidence="2">
    <name type="scientific">Cladocopium goreaui</name>
    <dbReference type="NCBI Taxonomy" id="2562237"/>
    <lineage>
        <taxon>Eukaryota</taxon>
        <taxon>Sar</taxon>
        <taxon>Alveolata</taxon>
        <taxon>Dinophyceae</taxon>
        <taxon>Suessiales</taxon>
        <taxon>Symbiodiniaceae</taxon>
        <taxon>Cladocopium</taxon>
    </lineage>
</organism>
<evidence type="ECO:0000313" key="4">
    <source>
        <dbReference type="Proteomes" id="UP001152797"/>
    </source>
</evidence>
<dbReference type="InterPro" id="IPR051540">
    <property type="entry name" value="S-2-haloacid_dehalogenase"/>
</dbReference>
<dbReference type="Pfam" id="PF13242">
    <property type="entry name" value="Hydrolase_like"/>
    <property type="match status" value="1"/>
</dbReference>
<keyword evidence="4" id="KW-1185">Reference proteome</keyword>
<reference evidence="2" key="1">
    <citation type="submission" date="2022-10" db="EMBL/GenBank/DDBJ databases">
        <authorList>
            <person name="Chen Y."/>
            <person name="Dougan E. K."/>
            <person name="Chan C."/>
            <person name="Rhodes N."/>
            <person name="Thang M."/>
        </authorList>
    </citation>
    <scope>NUCLEOTIDE SEQUENCE</scope>
</reference>
<dbReference type="EMBL" id="CAMXCT020000333">
    <property type="protein sequence ID" value="CAL1130665.1"/>
    <property type="molecule type" value="Genomic_DNA"/>
</dbReference>
<name>A0A9P1BR93_9DINO</name>
<proteinExistence type="predicted"/>